<dbReference type="EC" id="2.7.7.48" evidence="1"/>
<keyword evidence="3" id="KW-0693">Viral RNA replication</keyword>
<keyword evidence="7" id="KW-1185">Reference proteome</keyword>
<dbReference type="PhylomeDB" id="E9HL29"/>
<dbReference type="GO" id="GO:0003968">
    <property type="term" value="F:RNA-directed RNA polymerase activity"/>
    <property type="evidence" value="ECO:0007669"/>
    <property type="project" value="UniProtKB-EC"/>
</dbReference>
<evidence type="ECO:0000256" key="3">
    <source>
        <dbReference type="ARBA" id="ARBA00022953"/>
    </source>
</evidence>
<reference evidence="6 7" key="1">
    <citation type="journal article" date="2011" name="Science">
        <title>The ecoresponsive genome of Daphnia pulex.</title>
        <authorList>
            <person name="Colbourne J.K."/>
            <person name="Pfrender M.E."/>
            <person name="Gilbert D."/>
            <person name="Thomas W.K."/>
            <person name="Tucker A."/>
            <person name="Oakley T.H."/>
            <person name="Tokishita S."/>
            <person name="Aerts A."/>
            <person name="Arnold G.J."/>
            <person name="Basu M.K."/>
            <person name="Bauer D.J."/>
            <person name="Caceres C.E."/>
            <person name="Carmel L."/>
            <person name="Casola C."/>
            <person name="Choi J.H."/>
            <person name="Detter J.C."/>
            <person name="Dong Q."/>
            <person name="Dusheyko S."/>
            <person name="Eads B.D."/>
            <person name="Frohlich T."/>
            <person name="Geiler-Samerotte K.A."/>
            <person name="Gerlach D."/>
            <person name="Hatcher P."/>
            <person name="Jogdeo S."/>
            <person name="Krijgsveld J."/>
            <person name="Kriventseva E.V."/>
            <person name="Kultz D."/>
            <person name="Laforsch C."/>
            <person name="Lindquist E."/>
            <person name="Lopez J."/>
            <person name="Manak J.R."/>
            <person name="Muller J."/>
            <person name="Pangilinan J."/>
            <person name="Patwardhan R.P."/>
            <person name="Pitluck S."/>
            <person name="Pritham E.J."/>
            <person name="Rechtsteiner A."/>
            <person name="Rho M."/>
            <person name="Rogozin I.B."/>
            <person name="Sakarya O."/>
            <person name="Salamov A."/>
            <person name="Schaack S."/>
            <person name="Shapiro H."/>
            <person name="Shiga Y."/>
            <person name="Skalitzky C."/>
            <person name="Smith Z."/>
            <person name="Souvorov A."/>
            <person name="Sung W."/>
            <person name="Tang Z."/>
            <person name="Tsuchiya D."/>
            <person name="Tu H."/>
            <person name="Vos H."/>
            <person name="Wang M."/>
            <person name="Wolf Y.I."/>
            <person name="Yamagata H."/>
            <person name="Yamada T."/>
            <person name="Ye Y."/>
            <person name="Shaw J.R."/>
            <person name="Andrews J."/>
            <person name="Crease T.J."/>
            <person name="Tang H."/>
            <person name="Lucas S.M."/>
            <person name="Robertson H.M."/>
            <person name="Bork P."/>
            <person name="Koonin E.V."/>
            <person name="Zdobnov E.M."/>
            <person name="Grigoriev I.V."/>
            <person name="Lynch M."/>
            <person name="Boore J.L."/>
        </authorList>
    </citation>
    <scope>NUCLEOTIDE SEQUENCE [LARGE SCALE GENOMIC DNA]</scope>
</reference>
<evidence type="ECO:0000256" key="4">
    <source>
        <dbReference type="SAM" id="MobiDB-lite"/>
    </source>
</evidence>
<dbReference type="GO" id="GO:0000166">
    <property type="term" value="F:nucleotide binding"/>
    <property type="evidence" value="ECO:0007669"/>
    <property type="project" value="UniProtKB-KW"/>
</dbReference>
<dbReference type="Gene3D" id="3.60.10.10">
    <property type="entry name" value="Endonuclease/exonuclease/phosphatase"/>
    <property type="match status" value="1"/>
</dbReference>
<dbReference type="GO" id="GO:0019079">
    <property type="term" value="P:viral genome replication"/>
    <property type="evidence" value="ECO:0007669"/>
    <property type="project" value="InterPro"/>
</dbReference>
<dbReference type="InterPro" id="IPR036691">
    <property type="entry name" value="Endo/exonu/phosph_ase_sf"/>
</dbReference>
<proteinExistence type="predicted"/>
<dbReference type="HOGENOM" id="CLU_579038_0_0_1"/>
<dbReference type="SUPFAM" id="SSF56219">
    <property type="entry name" value="DNase I-like"/>
    <property type="match status" value="1"/>
</dbReference>
<organism evidence="6 7">
    <name type="scientific">Daphnia pulex</name>
    <name type="common">Water flea</name>
    <dbReference type="NCBI Taxonomy" id="6669"/>
    <lineage>
        <taxon>Eukaryota</taxon>
        <taxon>Metazoa</taxon>
        <taxon>Ecdysozoa</taxon>
        <taxon>Arthropoda</taxon>
        <taxon>Crustacea</taxon>
        <taxon>Branchiopoda</taxon>
        <taxon>Diplostraca</taxon>
        <taxon>Cladocera</taxon>
        <taxon>Anomopoda</taxon>
        <taxon>Daphniidae</taxon>
        <taxon>Daphnia</taxon>
    </lineage>
</organism>
<name>E9HL29_DAPPU</name>
<gene>
    <name evidence="6" type="ORF">DAPPUDRAFT_115349</name>
</gene>
<dbReference type="InParanoid" id="E9HL29"/>
<keyword evidence="2" id="KW-0547">Nucleotide-binding</keyword>
<feature type="compositionally biased region" description="Low complexity" evidence="4">
    <location>
        <begin position="378"/>
        <end position="394"/>
    </location>
</feature>
<dbReference type="EMBL" id="GL732675">
    <property type="protein sequence ID" value="EFX67555.1"/>
    <property type="molecule type" value="Genomic_DNA"/>
</dbReference>
<dbReference type="Proteomes" id="UP000000305">
    <property type="component" value="Unassembled WGS sequence"/>
</dbReference>
<evidence type="ECO:0000256" key="2">
    <source>
        <dbReference type="ARBA" id="ARBA00022741"/>
    </source>
</evidence>
<dbReference type="eggNOG" id="ENOG502SUNW">
    <property type="taxonomic scope" value="Eukaryota"/>
</dbReference>
<dbReference type="InterPro" id="IPR007096">
    <property type="entry name" value="RNA-dir_Rpol_cat_phage"/>
</dbReference>
<feature type="region of interest" description="Disordered" evidence="4">
    <location>
        <begin position="365"/>
        <end position="396"/>
    </location>
</feature>
<dbReference type="AlphaFoldDB" id="E9HL29"/>
<dbReference type="KEGG" id="dpx:DAPPUDRAFT_115349"/>
<dbReference type="OrthoDB" id="8069600at2759"/>
<evidence type="ECO:0000313" key="6">
    <source>
        <dbReference type="EMBL" id="EFX67555.1"/>
    </source>
</evidence>
<evidence type="ECO:0000313" key="7">
    <source>
        <dbReference type="Proteomes" id="UP000000305"/>
    </source>
</evidence>
<accession>E9HL29</accession>
<evidence type="ECO:0000259" key="5">
    <source>
        <dbReference type="PROSITE" id="PS50522"/>
    </source>
</evidence>
<sequence>MAFKWKRQVRNLVFKYDDKLDDTFCGTYAVVLWINADPTPYTCIDIDNILNPDMLSNPDIYDLTPVSVLSTRSVNDILRSPAKPEWFRLRELGVSNKELPIQDELKEHVCRFLQSAKSARAAKLFAPMALINARSLLKRANTVSHLLITHDLELLAVTETWLSAEHGDDDLRNICPDGYGAVHLARSGKQGGGVALIHRDYFRVESFPTTFTASSFEYLVAHIHLNSICILLFIVYRPPSQSKSAVMPLLTSSGRLLIVGDFNIHVHNPTNSMAGKFLYLFDSLGLAQLVRDPTHLDGHTLDLIISRVDDIMVTRCSVSDLIDDHFAVHFFVKAHRQVFNPYTKIGQAKARRERYKARLRGEIPPLTGEDLPKLHHNTPSYKATKPTPTPTSTSGRTVVFSEAAPSTAAPAAADSNSEEEHVLQVLEPDKEVTKAAAAMARSSFRINQSKLVVKATRDPIGIGHPSLPPTQF</sequence>
<evidence type="ECO:0000256" key="1">
    <source>
        <dbReference type="ARBA" id="ARBA00012494"/>
    </source>
</evidence>
<dbReference type="PANTHER" id="PTHR46670:SF3">
    <property type="entry name" value="ENDONUCLEASE_EXONUCLEASE_PHOSPHATASE DOMAIN-CONTAINING PROTEIN"/>
    <property type="match status" value="1"/>
</dbReference>
<feature type="domain" description="RdRp catalytic" evidence="5">
    <location>
        <begin position="196"/>
        <end position="342"/>
    </location>
</feature>
<dbReference type="PANTHER" id="PTHR46670">
    <property type="entry name" value="ENDO/EXONUCLEASE/PHOSPHATASE DOMAIN-CONTAINING PROTEIN"/>
    <property type="match status" value="1"/>
</dbReference>
<protein>
    <recommendedName>
        <fullName evidence="1">RNA-directed RNA polymerase</fullName>
        <ecNumber evidence="1">2.7.7.48</ecNumber>
    </recommendedName>
</protein>
<dbReference type="PROSITE" id="PS50522">
    <property type="entry name" value="RDRP_PHAGE"/>
    <property type="match status" value="1"/>
</dbReference>